<accession>A0A0U5F6Y5</accession>
<proteinExistence type="predicted"/>
<dbReference type="STRING" id="431306.AGA_2589"/>
<evidence type="ECO:0000313" key="1">
    <source>
        <dbReference type="EMBL" id="CEF57272.1"/>
    </source>
</evidence>
<dbReference type="EMBL" id="LN609302">
    <property type="protein sequence ID" value="CEF57272.1"/>
    <property type="molecule type" value="Genomic_DNA"/>
</dbReference>
<gene>
    <name evidence="1" type="ORF">AGA_2589</name>
</gene>
<dbReference type="Proteomes" id="UP000068250">
    <property type="component" value="Chromosome I"/>
</dbReference>
<evidence type="ECO:0000313" key="2">
    <source>
        <dbReference type="Proteomes" id="UP000068250"/>
    </source>
</evidence>
<protein>
    <submittedName>
        <fullName evidence="1">Uncharacterized protein</fullName>
    </submittedName>
</protein>
<dbReference type="AlphaFoldDB" id="A0A0U5F6Y5"/>
<organism evidence="1 2">
    <name type="scientific">Acetobacter ghanensis</name>
    <dbReference type="NCBI Taxonomy" id="431306"/>
    <lineage>
        <taxon>Bacteria</taxon>
        <taxon>Pseudomonadati</taxon>
        <taxon>Pseudomonadota</taxon>
        <taxon>Alphaproteobacteria</taxon>
        <taxon>Acetobacterales</taxon>
        <taxon>Acetobacteraceae</taxon>
        <taxon>Acetobacter</taxon>
    </lineage>
</organism>
<reference evidence="2" key="1">
    <citation type="submission" date="2014-09" db="EMBL/GenBank/DDBJ databases">
        <authorList>
            <person name="Illeghems K.G."/>
        </authorList>
    </citation>
    <scope>NUCLEOTIDE SEQUENCE [LARGE SCALE GENOMIC DNA]</scope>
    <source>
        <strain evidence="2">LMG 23848T</strain>
    </source>
</reference>
<name>A0A0U5F6Y5_9PROT</name>
<sequence length="36" mass="4412">MVKEKAKRRIRTYALQYNTNPVYNTKQGLRYLRIPQ</sequence>